<dbReference type="InterPro" id="IPR051788">
    <property type="entry name" value="MFS_Transporter"/>
</dbReference>
<evidence type="ECO:0000259" key="7">
    <source>
        <dbReference type="PROSITE" id="PS50850"/>
    </source>
</evidence>
<reference evidence="9" key="1">
    <citation type="submission" date="2017-03" db="EMBL/GenBank/DDBJ databases">
        <authorList>
            <person name="Sharma R."/>
            <person name="Thines M."/>
        </authorList>
    </citation>
    <scope>NUCLEOTIDE SEQUENCE [LARGE SCALE GENOMIC DNA]</scope>
</reference>
<dbReference type="Proteomes" id="UP000192927">
    <property type="component" value="Unassembled WGS sequence"/>
</dbReference>
<keyword evidence="4 6" id="KW-0472">Membrane</keyword>
<dbReference type="AlphaFoldDB" id="A0A1W5DBF8"/>
<dbReference type="GO" id="GO:0016020">
    <property type="term" value="C:membrane"/>
    <property type="evidence" value="ECO:0007669"/>
    <property type="project" value="UniProtKB-SubCell"/>
</dbReference>
<feature type="region of interest" description="Disordered" evidence="5">
    <location>
        <begin position="50"/>
        <end position="83"/>
    </location>
</feature>
<proteinExistence type="predicted"/>
<accession>A0A1W5DBF8</accession>
<sequence>MASPAIGAFVNINHTSRITDPPAVVFKDTHAIAPTLSAYELDELSCGSRYNGPSSKELPSGAATPLSPKELEMSRPPSPKNDEAVDVVQSLSNPPMNRYRLISACLMCFGNGLNDSAPGALIPYMESDYKIGYALVSLIFVTNALGFISAAPFTDLLGARLGRAKALILAETLMIVSYIALVCAPPFPVVAISFFLTGLGLALNLALNNVFCANLADPATTLGAFHGSYGVGGTIGPLIATALGAEVSISGWVISFLLTYRHSSPRSTGYVTAGFWAGITLGRFGLTHLAHHLGERSSVAGLTALAVLFQLLVWFVPNVVGDGVAVAVSVVGAAAADEWVEFYWGDGE</sequence>
<comment type="subcellular location">
    <subcellularLocation>
        <location evidence="1">Membrane</location>
        <topology evidence="1">Multi-pass membrane protein</topology>
    </subcellularLocation>
</comment>
<keyword evidence="3 6" id="KW-1133">Transmembrane helix</keyword>
<feature type="transmembrane region" description="Helical" evidence="6">
    <location>
        <begin position="166"/>
        <end position="187"/>
    </location>
</feature>
<evidence type="ECO:0000313" key="8">
    <source>
        <dbReference type="EMBL" id="SLM40310.1"/>
    </source>
</evidence>
<feature type="domain" description="Major facilitator superfamily (MFS) profile" evidence="7">
    <location>
        <begin position="100"/>
        <end position="348"/>
    </location>
</feature>
<evidence type="ECO:0000256" key="6">
    <source>
        <dbReference type="SAM" id="Phobius"/>
    </source>
</evidence>
<dbReference type="GO" id="GO:0022857">
    <property type="term" value="F:transmembrane transporter activity"/>
    <property type="evidence" value="ECO:0007669"/>
    <property type="project" value="InterPro"/>
</dbReference>
<feature type="transmembrane region" description="Helical" evidence="6">
    <location>
        <begin position="131"/>
        <end position="154"/>
    </location>
</feature>
<dbReference type="PANTHER" id="PTHR23514:SF6">
    <property type="entry name" value="MAJOR FACILITATOR SUPERFAMILY (MFS) PROFILE DOMAIN-CONTAINING PROTEIN"/>
    <property type="match status" value="1"/>
</dbReference>
<feature type="transmembrane region" description="Helical" evidence="6">
    <location>
        <begin position="228"/>
        <end position="255"/>
    </location>
</feature>
<dbReference type="Gene3D" id="1.20.1250.20">
    <property type="entry name" value="MFS general substrate transporter like domains"/>
    <property type="match status" value="1"/>
</dbReference>
<feature type="transmembrane region" description="Helical" evidence="6">
    <location>
        <begin position="298"/>
        <end position="316"/>
    </location>
</feature>
<evidence type="ECO:0000313" key="9">
    <source>
        <dbReference type="Proteomes" id="UP000192927"/>
    </source>
</evidence>
<dbReference type="InterPro" id="IPR036259">
    <property type="entry name" value="MFS_trans_sf"/>
</dbReference>
<dbReference type="Pfam" id="PF07690">
    <property type="entry name" value="MFS_1"/>
    <property type="match status" value="1"/>
</dbReference>
<dbReference type="PROSITE" id="PS50850">
    <property type="entry name" value="MFS"/>
    <property type="match status" value="1"/>
</dbReference>
<evidence type="ECO:0000256" key="1">
    <source>
        <dbReference type="ARBA" id="ARBA00004141"/>
    </source>
</evidence>
<keyword evidence="9" id="KW-1185">Reference proteome</keyword>
<dbReference type="EMBL" id="FWEW01003658">
    <property type="protein sequence ID" value="SLM40310.1"/>
    <property type="molecule type" value="Genomic_DNA"/>
</dbReference>
<protein>
    <submittedName>
        <fullName evidence="8">Major facilitator superfamily domain, general substrate transporter</fullName>
    </submittedName>
</protein>
<keyword evidence="2 6" id="KW-0812">Transmembrane</keyword>
<dbReference type="InterPro" id="IPR020846">
    <property type="entry name" value="MFS_dom"/>
</dbReference>
<dbReference type="PANTHER" id="PTHR23514">
    <property type="entry name" value="BYPASS OF STOP CODON PROTEIN 6"/>
    <property type="match status" value="1"/>
</dbReference>
<dbReference type="SUPFAM" id="SSF103473">
    <property type="entry name" value="MFS general substrate transporter"/>
    <property type="match status" value="2"/>
</dbReference>
<evidence type="ECO:0000256" key="5">
    <source>
        <dbReference type="SAM" id="MobiDB-lite"/>
    </source>
</evidence>
<dbReference type="InterPro" id="IPR011701">
    <property type="entry name" value="MFS"/>
</dbReference>
<feature type="transmembrane region" description="Helical" evidence="6">
    <location>
        <begin position="267"/>
        <end position="286"/>
    </location>
</feature>
<evidence type="ECO:0000256" key="2">
    <source>
        <dbReference type="ARBA" id="ARBA00022692"/>
    </source>
</evidence>
<evidence type="ECO:0000256" key="4">
    <source>
        <dbReference type="ARBA" id="ARBA00023136"/>
    </source>
</evidence>
<evidence type="ECO:0000256" key="3">
    <source>
        <dbReference type="ARBA" id="ARBA00022989"/>
    </source>
</evidence>
<name>A0A1W5DBF8_9LECA</name>
<organism evidence="8 9">
    <name type="scientific">Lasallia pustulata</name>
    <dbReference type="NCBI Taxonomy" id="136370"/>
    <lineage>
        <taxon>Eukaryota</taxon>
        <taxon>Fungi</taxon>
        <taxon>Dikarya</taxon>
        <taxon>Ascomycota</taxon>
        <taxon>Pezizomycotina</taxon>
        <taxon>Lecanoromycetes</taxon>
        <taxon>OSLEUM clade</taxon>
        <taxon>Umbilicariomycetidae</taxon>
        <taxon>Umbilicariales</taxon>
        <taxon>Umbilicariaceae</taxon>
        <taxon>Lasallia</taxon>
    </lineage>
</organism>